<evidence type="ECO:0000256" key="10">
    <source>
        <dbReference type="ARBA" id="ARBA00023136"/>
    </source>
</evidence>
<dbReference type="Pfam" id="PF00332">
    <property type="entry name" value="Glyco_hydro_17"/>
    <property type="match status" value="1"/>
</dbReference>
<dbReference type="Proteomes" id="UP000243499">
    <property type="component" value="Chromosome 2"/>
</dbReference>
<dbReference type="GO" id="GO:0005886">
    <property type="term" value="C:plasma membrane"/>
    <property type="evidence" value="ECO:0007669"/>
    <property type="project" value="UniProtKB-SubCell"/>
</dbReference>
<name>A0A2S3GVS9_9POAL</name>
<dbReference type="GO" id="GO:0098552">
    <property type="term" value="C:side of membrane"/>
    <property type="evidence" value="ECO:0007669"/>
    <property type="project" value="UniProtKB-KW"/>
</dbReference>
<feature type="domain" description="X8" evidence="18">
    <location>
        <begin position="369"/>
        <end position="452"/>
    </location>
</feature>
<organism evidence="19">
    <name type="scientific">Panicum hallii</name>
    <dbReference type="NCBI Taxonomy" id="206008"/>
    <lineage>
        <taxon>Eukaryota</taxon>
        <taxon>Viridiplantae</taxon>
        <taxon>Streptophyta</taxon>
        <taxon>Embryophyta</taxon>
        <taxon>Tracheophyta</taxon>
        <taxon>Spermatophyta</taxon>
        <taxon>Magnoliopsida</taxon>
        <taxon>Liliopsida</taxon>
        <taxon>Poales</taxon>
        <taxon>Poaceae</taxon>
        <taxon>PACMAD clade</taxon>
        <taxon>Panicoideae</taxon>
        <taxon>Panicodae</taxon>
        <taxon>Paniceae</taxon>
        <taxon>Panicinae</taxon>
        <taxon>Panicum</taxon>
        <taxon>Panicum sect. Panicum</taxon>
    </lineage>
</organism>
<feature type="signal peptide" evidence="17">
    <location>
        <begin position="1"/>
        <end position="18"/>
    </location>
</feature>
<dbReference type="InterPro" id="IPR017853">
    <property type="entry name" value="GH"/>
</dbReference>
<evidence type="ECO:0000256" key="9">
    <source>
        <dbReference type="ARBA" id="ARBA00022821"/>
    </source>
</evidence>
<keyword evidence="10" id="KW-0472">Membrane</keyword>
<accession>A0A2S3GVS9</accession>
<comment type="subcellular location">
    <subcellularLocation>
        <location evidence="2">Cell membrane</location>
        <topology evidence="2">Lipid-anchor</topology>
        <topology evidence="2">GPI-anchor</topology>
    </subcellularLocation>
</comment>
<protein>
    <recommendedName>
        <fullName evidence="4">glucan endo-1,3-beta-D-glucosidase</fullName>
        <ecNumber evidence="4">3.2.1.39</ecNumber>
    </recommendedName>
</protein>
<dbReference type="SMART" id="SM00768">
    <property type="entry name" value="X8"/>
    <property type="match status" value="1"/>
</dbReference>
<keyword evidence="11" id="KW-1015">Disulfide bond</keyword>
<proteinExistence type="inferred from homology"/>
<evidence type="ECO:0000256" key="17">
    <source>
        <dbReference type="SAM" id="SignalP"/>
    </source>
</evidence>
<dbReference type="Gene3D" id="1.20.58.1040">
    <property type="match status" value="1"/>
</dbReference>
<gene>
    <name evidence="19" type="ORF">PAHAL_2G037600</name>
</gene>
<keyword evidence="8 16" id="KW-0378">Hydrolase</keyword>
<evidence type="ECO:0000256" key="15">
    <source>
        <dbReference type="RuleBase" id="RU004335"/>
    </source>
</evidence>
<dbReference type="PANTHER" id="PTHR32227">
    <property type="entry name" value="GLUCAN ENDO-1,3-BETA-GLUCOSIDASE BG1-RELATED-RELATED"/>
    <property type="match status" value="1"/>
</dbReference>
<evidence type="ECO:0000259" key="18">
    <source>
        <dbReference type="SMART" id="SM00768"/>
    </source>
</evidence>
<evidence type="ECO:0000256" key="4">
    <source>
        <dbReference type="ARBA" id="ARBA00012780"/>
    </source>
</evidence>
<dbReference type="InterPro" id="IPR000490">
    <property type="entry name" value="Glyco_hydro_17"/>
</dbReference>
<dbReference type="InterPro" id="IPR012946">
    <property type="entry name" value="X8"/>
</dbReference>
<evidence type="ECO:0000256" key="2">
    <source>
        <dbReference type="ARBA" id="ARBA00004609"/>
    </source>
</evidence>
<evidence type="ECO:0000256" key="1">
    <source>
        <dbReference type="ARBA" id="ARBA00000382"/>
    </source>
</evidence>
<dbReference type="Gramene" id="PAN09620">
    <property type="protein sequence ID" value="PAN09620"/>
    <property type="gene ID" value="PAHAL_2G037600"/>
</dbReference>
<dbReference type="AlphaFoldDB" id="A0A2S3GVS9"/>
<comment type="similarity">
    <text evidence="3 15">Belongs to the glycosyl hydrolase 17 family.</text>
</comment>
<evidence type="ECO:0000256" key="3">
    <source>
        <dbReference type="ARBA" id="ARBA00008773"/>
    </source>
</evidence>
<evidence type="ECO:0000256" key="5">
    <source>
        <dbReference type="ARBA" id="ARBA00022475"/>
    </source>
</evidence>
<keyword evidence="6" id="KW-0336">GPI-anchor</keyword>
<reference evidence="19" key="1">
    <citation type="submission" date="2018-04" db="EMBL/GenBank/DDBJ databases">
        <title>WGS assembly of Panicum hallii.</title>
        <authorList>
            <person name="Lovell J."/>
            <person name="Jenkins J."/>
            <person name="Lowry D."/>
            <person name="Mamidi S."/>
            <person name="Sreedasyam A."/>
            <person name="Weng X."/>
            <person name="Barry K."/>
            <person name="Bonette J."/>
            <person name="Campitelli B."/>
            <person name="Daum C."/>
            <person name="Gordon S."/>
            <person name="Gould B."/>
            <person name="Lipzen A."/>
            <person name="Macqueen A."/>
            <person name="Palacio-Mejia J."/>
            <person name="Plott C."/>
            <person name="Shakirov E."/>
            <person name="Shu S."/>
            <person name="Yoshinaga Y."/>
            <person name="Zane M."/>
            <person name="Rokhsar D."/>
            <person name="Grimwood J."/>
            <person name="Schmutz J."/>
            <person name="Juenger T."/>
        </authorList>
    </citation>
    <scope>NUCLEOTIDE SEQUENCE [LARGE SCALE GENOMIC DNA]</scope>
    <source>
        <strain evidence="19">FIL2</strain>
    </source>
</reference>
<evidence type="ECO:0000256" key="12">
    <source>
        <dbReference type="ARBA" id="ARBA00023180"/>
    </source>
</evidence>
<keyword evidence="12" id="KW-0325">Glycoprotein</keyword>
<dbReference type="GO" id="GO:0005975">
    <property type="term" value="P:carbohydrate metabolic process"/>
    <property type="evidence" value="ECO:0007669"/>
    <property type="project" value="InterPro"/>
</dbReference>
<dbReference type="SUPFAM" id="SSF51445">
    <property type="entry name" value="(Trans)glycosidases"/>
    <property type="match status" value="1"/>
</dbReference>
<keyword evidence="7 17" id="KW-0732">Signal</keyword>
<evidence type="ECO:0000256" key="7">
    <source>
        <dbReference type="ARBA" id="ARBA00022729"/>
    </source>
</evidence>
<dbReference type="FunFam" id="3.20.20.80:FF:000008">
    <property type="entry name" value="Glucan endo-1,3-beta-glucosidase 5"/>
    <property type="match status" value="1"/>
</dbReference>
<evidence type="ECO:0000256" key="8">
    <source>
        <dbReference type="ARBA" id="ARBA00022801"/>
    </source>
</evidence>
<feature type="chain" id="PRO_5015577876" description="glucan endo-1,3-beta-D-glucosidase" evidence="17">
    <location>
        <begin position="19"/>
        <end position="487"/>
    </location>
</feature>
<dbReference type="PROSITE" id="PS00587">
    <property type="entry name" value="GLYCOSYL_HYDROL_F17"/>
    <property type="match status" value="1"/>
</dbReference>
<keyword evidence="9" id="KW-0611">Plant defense</keyword>
<evidence type="ECO:0000256" key="6">
    <source>
        <dbReference type="ARBA" id="ARBA00022622"/>
    </source>
</evidence>
<evidence type="ECO:0000256" key="16">
    <source>
        <dbReference type="RuleBase" id="RU004336"/>
    </source>
</evidence>
<comment type="catalytic activity">
    <reaction evidence="1">
        <text>Hydrolysis of (1-&gt;3)-beta-D-glucosidic linkages in (1-&gt;3)-beta-D-glucans.</text>
        <dbReference type="EC" id="3.2.1.39"/>
    </reaction>
</comment>
<evidence type="ECO:0000256" key="11">
    <source>
        <dbReference type="ARBA" id="ARBA00023157"/>
    </source>
</evidence>
<keyword evidence="5" id="KW-1003">Cell membrane</keyword>
<dbReference type="InterPro" id="IPR044965">
    <property type="entry name" value="Glyco_hydro_17_plant"/>
</dbReference>
<evidence type="ECO:0000313" key="19">
    <source>
        <dbReference type="EMBL" id="PAN09620.1"/>
    </source>
</evidence>
<dbReference type="Gene3D" id="3.20.20.80">
    <property type="entry name" value="Glycosidases"/>
    <property type="match status" value="1"/>
</dbReference>
<dbReference type="EMBL" id="CM008047">
    <property type="protein sequence ID" value="PAN09620.1"/>
    <property type="molecule type" value="Genomic_DNA"/>
</dbReference>
<sequence length="487" mass="51943">MARLAAALLVALCSLCWAAAPVAEALGMNWGTQASHPLPPKAVVQVLRDNGIKKVKLFDTDSAAMSALAGSGIEVMVAIPNNMLADLAADAGKAKDWVKRHVKRYDFDGGVTIKYVAVGNEPFLESYNGSFIKITFPALQNIQNALNNAGVGDRIKATVPLNADVYNSPASHPVPSAGRFRSDISGLMTDIVKFLAKNNAPFTVNIYPFLSLYLNDNFPLDYAFFDGGATPVNDNGVLYTNVFDANFDTLVAALKAVGNGDMPVIVGEVGWPTDGDKHAKASYAERFYAGLLKRLAANTGTPARPNQYIEVYLFGLVDEDMKSVAPGNFERHWGILRYDGQPKYAMDLAGQGRNAMLVPAKGVKYLPKTWCALNPNARDLGKLGANIDYACTFADCTPLGYGSTCNGMDTAGNASYAFNAYYQVQNQKDDACDFQGLALPTEKDPSTATCNFTIQIQAGAAALHGRSAGAAAAAAVLLALLQLLALR</sequence>
<dbReference type="GO" id="GO:0042973">
    <property type="term" value="F:glucan endo-1,3-beta-D-glucosidase activity"/>
    <property type="evidence" value="ECO:0007669"/>
    <property type="project" value="UniProtKB-EC"/>
</dbReference>
<dbReference type="EC" id="3.2.1.39" evidence="4"/>
<keyword evidence="13" id="KW-0449">Lipoprotein</keyword>
<keyword evidence="14 16" id="KW-0326">Glycosidase</keyword>
<evidence type="ECO:0000256" key="14">
    <source>
        <dbReference type="ARBA" id="ARBA00023295"/>
    </source>
</evidence>
<dbReference type="Pfam" id="PF07983">
    <property type="entry name" value="X8"/>
    <property type="match status" value="1"/>
</dbReference>
<evidence type="ECO:0000256" key="13">
    <source>
        <dbReference type="ARBA" id="ARBA00023288"/>
    </source>
</evidence>
<dbReference type="GO" id="GO:0006952">
    <property type="term" value="P:defense response"/>
    <property type="evidence" value="ECO:0007669"/>
    <property type="project" value="UniProtKB-KW"/>
</dbReference>
<dbReference type="FunFam" id="1.20.58.1040:FF:000002">
    <property type="entry name" value="Glucan endo-1,3-beta-glucosidase 8"/>
    <property type="match status" value="1"/>
</dbReference>